<reference evidence="2 3" key="1">
    <citation type="journal article" date="2021" name="BMC Genomics">
        <title>Datura genome reveals duplications of psychoactive alkaloid biosynthetic genes and high mutation rate following tissue culture.</title>
        <authorList>
            <person name="Rajewski A."/>
            <person name="Carter-House D."/>
            <person name="Stajich J."/>
            <person name="Litt A."/>
        </authorList>
    </citation>
    <scope>NUCLEOTIDE SEQUENCE [LARGE SCALE GENOMIC DNA]</scope>
    <source>
        <strain evidence="2">AR-01</strain>
    </source>
</reference>
<feature type="non-terminal residue" evidence="2">
    <location>
        <position position="171"/>
    </location>
</feature>
<comment type="caution">
    <text evidence="2">The sequence shown here is derived from an EMBL/GenBank/DDBJ whole genome shotgun (WGS) entry which is preliminary data.</text>
</comment>
<organism evidence="2 3">
    <name type="scientific">Datura stramonium</name>
    <name type="common">Jimsonweed</name>
    <name type="synonym">Common thornapple</name>
    <dbReference type="NCBI Taxonomy" id="4076"/>
    <lineage>
        <taxon>Eukaryota</taxon>
        <taxon>Viridiplantae</taxon>
        <taxon>Streptophyta</taxon>
        <taxon>Embryophyta</taxon>
        <taxon>Tracheophyta</taxon>
        <taxon>Spermatophyta</taxon>
        <taxon>Magnoliopsida</taxon>
        <taxon>eudicotyledons</taxon>
        <taxon>Gunneridae</taxon>
        <taxon>Pentapetalae</taxon>
        <taxon>asterids</taxon>
        <taxon>lamiids</taxon>
        <taxon>Solanales</taxon>
        <taxon>Solanaceae</taxon>
        <taxon>Solanoideae</taxon>
        <taxon>Datureae</taxon>
        <taxon>Datura</taxon>
    </lineage>
</organism>
<keyword evidence="3" id="KW-1185">Reference proteome</keyword>
<accession>A0ABS8UIK6</accession>
<name>A0ABS8UIK6_DATST</name>
<dbReference type="EMBL" id="JACEIK010002017">
    <property type="protein sequence ID" value="MCD9558475.1"/>
    <property type="molecule type" value="Genomic_DNA"/>
</dbReference>
<gene>
    <name evidence="2" type="ORF">HAX54_015862</name>
</gene>
<evidence type="ECO:0000313" key="2">
    <source>
        <dbReference type="EMBL" id="MCD9558475.1"/>
    </source>
</evidence>
<feature type="compositionally biased region" description="Basic residues" evidence="1">
    <location>
        <begin position="83"/>
        <end position="94"/>
    </location>
</feature>
<evidence type="ECO:0000313" key="3">
    <source>
        <dbReference type="Proteomes" id="UP000823775"/>
    </source>
</evidence>
<evidence type="ECO:0000256" key="1">
    <source>
        <dbReference type="SAM" id="MobiDB-lite"/>
    </source>
</evidence>
<proteinExistence type="predicted"/>
<feature type="compositionally biased region" description="Basic and acidic residues" evidence="1">
    <location>
        <begin position="95"/>
        <end position="124"/>
    </location>
</feature>
<dbReference type="Proteomes" id="UP000823775">
    <property type="component" value="Unassembled WGS sequence"/>
</dbReference>
<sequence>MAITTRSGRVLGPTEETRAEEIDDEEENPPKPTVADKPTVINMDPYEIEKHPVVVKEDVCEMEKEKETPKHPWSAKKEARPRMLPRRTSRPHTRNKSDPTDKGKKKEKRPIEEETESRTDPKLEEALRKAKEVRREGLNFTVKKDLEHRVFELEGIGAREGLAVLKADMSK</sequence>
<feature type="region of interest" description="Disordered" evidence="1">
    <location>
        <begin position="1"/>
        <end position="124"/>
    </location>
</feature>
<protein>
    <submittedName>
        <fullName evidence="2">Uncharacterized protein</fullName>
    </submittedName>
</protein>
<feature type="compositionally biased region" description="Basic and acidic residues" evidence="1">
    <location>
        <begin position="47"/>
        <end position="81"/>
    </location>
</feature>